<evidence type="ECO:0000256" key="1">
    <source>
        <dbReference type="ARBA" id="ARBA00004123"/>
    </source>
</evidence>
<evidence type="ECO:0000256" key="2">
    <source>
        <dbReference type="ARBA" id="ARBA00022723"/>
    </source>
</evidence>
<dbReference type="GO" id="GO:0046983">
    <property type="term" value="F:protein dimerization activity"/>
    <property type="evidence" value="ECO:0007669"/>
    <property type="project" value="InterPro"/>
</dbReference>
<dbReference type="PANTHER" id="PTHR46481">
    <property type="entry name" value="ZINC FINGER BED DOMAIN-CONTAINING PROTEIN 4"/>
    <property type="match status" value="1"/>
</dbReference>
<accession>A0AAW0QZB0</accession>
<evidence type="ECO:0000259" key="6">
    <source>
        <dbReference type="Pfam" id="PF05699"/>
    </source>
</evidence>
<protein>
    <submittedName>
        <fullName evidence="7">Reverse transcriptase</fullName>
    </submittedName>
</protein>
<sequence length="636" mass="73383">MLTYIKGDFLPRLEDDHVEFMFSLRQFRGWSRAERVRDTYSWAWNFGFDLQQTETSRRCWVCKTCVLQKSRKPGQFQHTGLQNALSHLYNKHQIQAPDGKPKSREEKLAQSGPVALRSIATIMGLNTRDSAEQAFTNKLIERFDRRRFQQMLTEWVVARNVRFSTIEHAELRALFEYLNPQQTAETFLEDDELLTNEEYANWRKQGPVGKLRVLTIAIDKSNRLKDLLRNVQQRHINRAVTARDRAKKPYTIVKDNLTRWLGSLYMIRRARKLRTYLDEVKLEFRREWDRDNRGVSGRLRPSAKLPLFLEEANWLTPNDWIVLEHLDNLLSWYEIALKELEGDGQVRKRAGGLEGSYGNVWDVLPAYEFLLEKLESYKEIATQIPEPVQFKMGVKAAWEELDKYYSKLSDTIIYNAAYLLHPANKLEALEKMWDGLGQETWAQEAHDMARNVWTTDYRNKSRSESILSSPHTVSAHAVTSIVTVAVAFARFRSTPKACQVISITDPIRYWHDRRLQYPTLSQMAFDILTVQAMSAECERLFSAAGCLIDDTRSSLEITLVSMCMALRSWIRAGILAPNGIDDMVLSTAESVGNSAIGQMTEDIQADLISQWLTNAINDTPDSGADINEFGEDKMSE</sequence>
<dbReference type="EMBL" id="JAQQWP010000004">
    <property type="protein sequence ID" value="KAK8120303.1"/>
    <property type="molecule type" value="Genomic_DNA"/>
</dbReference>
<dbReference type="Pfam" id="PF05699">
    <property type="entry name" value="Dimer_Tnp_hAT"/>
    <property type="match status" value="1"/>
</dbReference>
<dbReference type="InterPro" id="IPR052035">
    <property type="entry name" value="ZnF_BED_domain_contain"/>
</dbReference>
<comment type="subcellular location">
    <subcellularLocation>
        <location evidence="1">Nucleus</location>
    </subcellularLocation>
</comment>
<keyword evidence="7" id="KW-0808">Transferase</keyword>
<organism evidence="7 8">
    <name type="scientific">Apiospora kogelbergensis</name>
    <dbReference type="NCBI Taxonomy" id="1337665"/>
    <lineage>
        <taxon>Eukaryota</taxon>
        <taxon>Fungi</taxon>
        <taxon>Dikarya</taxon>
        <taxon>Ascomycota</taxon>
        <taxon>Pezizomycotina</taxon>
        <taxon>Sordariomycetes</taxon>
        <taxon>Xylariomycetidae</taxon>
        <taxon>Amphisphaeriales</taxon>
        <taxon>Apiosporaceae</taxon>
        <taxon>Apiospora</taxon>
    </lineage>
</organism>
<dbReference type="InterPro" id="IPR008906">
    <property type="entry name" value="HATC_C_dom"/>
</dbReference>
<dbReference type="PANTHER" id="PTHR46481:SF10">
    <property type="entry name" value="ZINC FINGER BED DOMAIN-CONTAINING PROTEIN 39"/>
    <property type="match status" value="1"/>
</dbReference>
<keyword evidence="4" id="KW-0862">Zinc</keyword>
<evidence type="ECO:0000256" key="4">
    <source>
        <dbReference type="ARBA" id="ARBA00022833"/>
    </source>
</evidence>
<evidence type="ECO:0000256" key="5">
    <source>
        <dbReference type="ARBA" id="ARBA00023242"/>
    </source>
</evidence>
<keyword evidence="3" id="KW-0863">Zinc-finger</keyword>
<feature type="domain" description="HAT C-terminal dimerisation" evidence="6">
    <location>
        <begin position="504"/>
        <end position="570"/>
    </location>
</feature>
<gene>
    <name evidence="7" type="ORF">PG999_004423</name>
</gene>
<name>A0AAW0QZB0_9PEZI</name>
<dbReference type="InterPro" id="IPR012337">
    <property type="entry name" value="RNaseH-like_sf"/>
</dbReference>
<keyword evidence="5" id="KW-0539">Nucleus</keyword>
<dbReference type="AlphaFoldDB" id="A0AAW0QZB0"/>
<keyword evidence="7" id="KW-0695">RNA-directed DNA polymerase</keyword>
<comment type="caution">
    <text evidence="7">The sequence shown here is derived from an EMBL/GenBank/DDBJ whole genome shotgun (WGS) entry which is preliminary data.</text>
</comment>
<keyword evidence="8" id="KW-1185">Reference proteome</keyword>
<evidence type="ECO:0000256" key="3">
    <source>
        <dbReference type="ARBA" id="ARBA00022771"/>
    </source>
</evidence>
<dbReference type="GO" id="GO:0003964">
    <property type="term" value="F:RNA-directed DNA polymerase activity"/>
    <property type="evidence" value="ECO:0007669"/>
    <property type="project" value="UniProtKB-KW"/>
</dbReference>
<keyword evidence="7" id="KW-0548">Nucleotidyltransferase</keyword>
<proteinExistence type="predicted"/>
<dbReference type="GO" id="GO:0008270">
    <property type="term" value="F:zinc ion binding"/>
    <property type="evidence" value="ECO:0007669"/>
    <property type="project" value="UniProtKB-KW"/>
</dbReference>
<keyword evidence="2" id="KW-0479">Metal-binding</keyword>
<evidence type="ECO:0000313" key="8">
    <source>
        <dbReference type="Proteomes" id="UP001392437"/>
    </source>
</evidence>
<reference evidence="7 8" key="1">
    <citation type="submission" date="2023-01" db="EMBL/GenBank/DDBJ databases">
        <title>Analysis of 21 Apiospora genomes using comparative genomics revels a genus with tremendous synthesis potential of carbohydrate active enzymes and secondary metabolites.</title>
        <authorList>
            <person name="Sorensen T."/>
        </authorList>
    </citation>
    <scope>NUCLEOTIDE SEQUENCE [LARGE SCALE GENOMIC DNA]</scope>
    <source>
        <strain evidence="7 8">CBS 117206</strain>
    </source>
</reference>
<dbReference type="SUPFAM" id="SSF53098">
    <property type="entry name" value="Ribonuclease H-like"/>
    <property type="match status" value="1"/>
</dbReference>
<evidence type="ECO:0000313" key="7">
    <source>
        <dbReference type="EMBL" id="KAK8120303.1"/>
    </source>
</evidence>
<dbReference type="GO" id="GO:0005634">
    <property type="term" value="C:nucleus"/>
    <property type="evidence" value="ECO:0007669"/>
    <property type="project" value="UniProtKB-SubCell"/>
</dbReference>
<dbReference type="Proteomes" id="UP001392437">
    <property type="component" value="Unassembled WGS sequence"/>
</dbReference>